<protein>
    <submittedName>
        <fullName evidence="3">Retrotransposon protein, putative, Ty1-copia subclass</fullName>
    </submittedName>
</protein>
<dbReference type="InterPro" id="IPR013103">
    <property type="entry name" value="RVT_2"/>
</dbReference>
<proteinExistence type="predicted"/>
<evidence type="ECO:0000259" key="2">
    <source>
        <dbReference type="Pfam" id="PF07727"/>
    </source>
</evidence>
<reference evidence="3" key="1">
    <citation type="journal article" date="2019" name="Sci. Rep.">
        <title>Draft genome of Tanacetum cinerariifolium, the natural source of mosquito coil.</title>
        <authorList>
            <person name="Yamashiro T."/>
            <person name="Shiraishi A."/>
            <person name="Satake H."/>
            <person name="Nakayama K."/>
        </authorList>
    </citation>
    <scope>NUCLEOTIDE SEQUENCE</scope>
</reference>
<organism evidence="3">
    <name type="scientific">Tanacetum cinerariifolium</name>
    <name type="common">Dalmatian daisy</name>
    <name type="synonym">Chrysanthemum cinerariifolium</name>
    <dbReference type="NCBI Taxonomy" id="118510"/>
    <lineage>
        <taxon>Eukaryota</taxon>
        <taxon>Viridiplantae</taxon>
        <taxon>Streptophyta</taxon>
        <taxon>Embryophyta</taxon>
        <taxon>Tracheophyta</taxon>
        <taxon>Spermatophyta</taxon>
        <taxon>Magnoliopsida</taxon>
        <taxon>eudicotyledons</taxon>
        <taxon>Gunneridae</taxon>
        <taxon>Pentapetalae</taxon>
        <taxon>asterids</taxon>
        <taxon>campanulids</taxon>
        <taxon>Asterales</taxon>
        <taxon>Asteraceae</taxon>
        <taxon>Asteroideae</taxon>
        <taxon>Anthemideae</taxon>
        <taxon>Anthemidinae</taxon>
        <taxon>Tanacetum</taxon>
    </lineage>
</organism>
<accession>A0A699HB86</accession>
<evidence type="ECO:0000313" key="3">
    <source>
        <dbReference type="EMBL" id="GEX88602.1"/>
    </source>
</evidence>
<evidence type="ECO:0000256" key="1">
    <source>
        <dbReference type="SAM" id="MobiDB-lite"/>
    </source>
</evidence>
<sequence length="857" mass="99095">MVAYLEKSDDNTKFHQIVDFLCSCSINYALTISPTIYASYIEQFYNIASSKTINYEKNIHAIVDGKAVVISESSVRSDLLFDDEDAPEGEGSTIPPEPQPTPSTSQPTTAEPQSVAPLIKAHLEPILQYLTVYQRQRKTQKDKRTQKETELPQTSVPLHLRADEAVHQEGLTVWKGGIDTRGNPRRQDTMGGTSALTRSERVLAQPNEPPLMEGHTFGCGDERMEHTIELTDTVPLTPHDSSLTGGYTPGSHEGRLKLEEFIDLCTTLSSKLSTLENELISTKAVYHKAFITLTKRVKKLEIQLKQNRSRAVIHSLYEEEPSVHINDSPKQGRMIEELEKDEDVNLVSQQGDVQEIAESLKDDDDATLAETLLNIKRNTTKDRGKGIMKEIELPKKIKKREMIQLSFDEELAQKLYAEELETETARQEHEKYNLEKYLELQTHLYRREKYVEKGDQAKEIDWNDPTVLRYHALQNRPFSKDKVRKNMVIVWDQVHTFVPKDLEIKKEVMKRSGFHLQQVEEMKLYMRIVPDKDISIDVIPLATKPLVIVEYKIVNEGKISTYHITRADGSTKRYTLMIKWLENIDREDLEALWKLVKDKHRNTRPEDSYERVLYKDLKVMFEPNIESYPKETMSYSFCYPLENKVIVARNVEFFKNSLISQEASKSLEDLEVILEEDAQNYENTSLHHDEDEQEIDKPQSGIISIRRMYVKNAFLNGNLTKEVCMVQPEGFVNPKYPIQVCKLQRFIYGLNKAARQWNKMFDEEIKKFDSTQNSDEPCVYVEYFAMKDLGEAAYIHEIKIYRDRSKLLIGLCQSDYIEKILKRFNMKNSKRGLVPMQKKPRLSKAQGASTLDEVKRT</sequence>
<name>A0A699HB86_TANCI</name>
<dbReference type="Pfam" id="PF07727">
    <property type="entry name" value="RVT_2"/>
    <property type="match status" value="1"/>
</dbReference>
<feature type="domain" description="Reverse transcriptase Ty1/copia-type" evidence="2">
    <location>
        <begin position="705"/>
        <end position="801"/>
    </location>
</feature>
<dbReference type="AlphaFoldDB" id="A0A699HB86"/>
<comment type="caution">
    <text evidence="3">The sequence shown here is derived from an EMBL/GenBank/DDBJ whole genome shotgun (WGS) entry which is preliminary data.</text>
</comment>
<feature type="region of interest" description="Disordered" evidence="1">
    <location>
        <begin position="835"/>
        <end position="857"/>
    </location>
</feature>
<feature type="compositionally biased region" description="Low complexity" evidence="1">
    <location>
        <begin position="102"/>
        <end position="113"/>
    </location>
</feature>
<feature type="region of interest" description="Disordered" evidence="1">
    <location>
        <begin position="82"/>
        <end position="113"/>
    </location>
</feature>
<dbReference type="EMBL" id="BKCJ010136691">
    <property type="protein sequence ID" value="GEX88602.1"/>
    <property type="molecule type" value="Genomic_DNA"/>
</dbReference>
<gene>
    <name evidence="3" type="ORF">Tci_360577</name>
</gene>